<dbReference type="Proteomes" id="UP000284531">
    <property type="component" value="Unassembled WGS sequence"/>
</dbReference>
<gene>
    <name evidence="1" type="ORF">BXY64_2583</name>
</gene>
<dbReference type="PROSITE" id="PS51257">
    <property type="entry name" value="PROKAR_LIPOPROTEIN"/>
    <property type="match status" value="1"/>
</dbReference>
<keyword evidence="2" id="KW-1185">Reference proteome</keyword>
<organism evidence="1 2">
    <name type="scientific">Marinifilum flexuosum</name>
    <dbReference type="NCBI Taxonomy" id="1117708"/>
    <lineage>
        <taxon>Bacteria</taxon>
        <taxon>Pseudomonadati</taxon>
        <taxon>Bacteroidota</taxon>
        <taxon>Bacteroidia</taxon>
        <taxon>Marinilabiliales</taxon>
        <taxon>Marinifilaceae</taxon>
    </lineage>
</organism>
<accession>A0A419X458</accession>
<protein>
    <submittedName>
        <fullName evidence="1">Uncharacterized protein</fullName>
    </submittedName>
</protein>
<dbReference type="OrthoDB" id="1120813at2"/>
<evidence type="ECO:0000313" key="1">
    <source>
        <dbReference type="EMBL" id="RKE02493.1"/>
    </source>
</evidence>
<dbReference type="AlphaFoldDB" id="A0A419X458"/>
<dbReference type="EMBL" id="RAPQ01000009">
    <property type="protein sequence ID" value="RKE02493.1"/>
    <property type="molecule type" value="Genomic_DNA"/>
</dbReference>
<proteinExistence type="predicted"/>
<dbReference type="RefSeq" id="WP_120240353.1">
    <property type="nucleotide sequence ID" value="NZ_RAPQ01000009.1"/>
</dbReference>
<reference evidence="1 2" key="1">
    <citation type="submission" date="2018-09" db="EMBL/GenBank/DDBJ databases">
        <title>Genomic Encyclopedia of Archaeal and Bacterial Type Strains, Phase II (KMG-II): from individual species to whole genera.</title>
        <authorList>
            <person name="Goeker M."/>
        </authorList>
    </citation>
    <scope>NUCLEOTIDE SEQUENCE [LARGE SCALE GENOMIC DNA]</scope>
    <source>
        <strain evidence="1 2">DSM 21950</strain>
    </source>
</reference>
<evidence type="ECO:0000313" key="2">
    <source>
        <dbReference type="Proteomes" id="UP000284531"/>
    </source>
</evidence>
<sequence length="182" mass="21600">MKKVILIIGLFLLFSCRNNDCYIEESLIFLNQIKKEFNDKSGLFLIHSYGAYLPPIITSQDLESELAMYLGKDVRKIIKEQKKLCENFENQMLIAENQIPIKEFHFFMEEMKSKNLPFWENLVEKYNCVSGISIPIFSEDYKYAFVYEYSMYGRVNGGGLCRLYQREGEKWLLEKTFNEWIS</sequence>
<name>A0A419X458_9BACT</name>
<comment type="caution">
    <text evidence="1">The sequence shown here is derived from an EMBL/GenBank/DDBJ whole genome shotgun (WGS) entry which is preliminary data.</text>
</comment>